<gene>
    <name evidence="2" type="ORF">BUL40_01785</name>
</gene>
<evidence type="ECO:0000313" key="3">
    <source>
        <dbReference type="Proteomes" id="UP000191680"/>
    </source>
</evidence>
<dbReference type="InterPro" id="IPR036953">
    <property type="entry name" value="GreA/GreB_C_sf"/>
</dbReference>
<dbReference type="Proteomes" id="UP000191680">
    <property type="component" value="Unassembled WGS sequence"/>
</dbReference>
<accession>A0A1V6LVZ1</accession>
<dbReference type="RefSeq" id="WP_080317830.1">
    <property type="nucleotide sequence ID" value="NZ_MTBC01000001.1"/>
</dbReference>
<keyword evidence="1" id="KW-0175">Coiled coil</keyword>
<evidence type="ECO:0000313" key="2">
    <source>
        <dbReference type="EMBL" id="OQD44309.1"/>
    </source>
</evidence>
<dbReference type="AlphaFoldDB" id="A0A1V6LVZ1"/>
<keyword evidence="3" id="KW-1185">Reference proteome</keyword>
<organism evidence="2 3">
    <name type="scientific">Croceivirga radicis</name>
    <dbReference type="NCBI Taxonomy" id="1929488"/>
    <lineage>
        <taxon>Bacteria</taxon>
        <taxon>Pseudomonadati</taxon>
        <taxon>Bacteroidota</taxon>
        <taxon>Flavobacteriia</taxon>
        <taxon>Flavobacteriales</taxon>
        <taxon>Flavobacteriaceae</taxon>
        <taxon>Croceivirga</taxon>
    </lineage>
</organism>
<name>A0A1V6LVZ1_9FLAO</name>
<dbReference type="SUPFAM" id="SSF54534">
    <property type="entry name" value="FKBP-like"/>
    <property type="match status" value="1"/>
</dbReference>
<protein>
    <submittedName>
        <fullName evidence="2">3-oxoacyl-ACP synthase</fullName>
    </submittedName>
</protein>
<dbReference type="OrthoDB" id="667380at2"/>
<dbReference type="GO" id="GO:0003677">
    <property type="term" value="F:DNA binding"/>
    <property type="evidence" value="ECO:0007669"/>
    <property type="project" value="InterPro"/>
</dbReference>
<dbReference type="EMBL" id="MTBC01000001">
    <property type="protein sequence ID" value="OQD44309.1"/>
    <property type="molecule type" value="Genomic_DNA"/>
</dbReference>
<evidence type="ECO:0000256" key="1">
    <source>
        <dbReference type="SAM" id="Coils"/>
    </source>
</evidence>
<sequence length="147" mass="16137">MIKGELLAYCKQFVTGKLKNLNNRIQEVNQALLSETKSTAGDKHETGRAMVQLEREKLGSQLAELEKMEKVLARISETPNTIGALGSLVVTDKATYYLSISAGQYKTEKHAVYCISTVSPIGKLLLGKKAGDCIEFNGKPITIKTIY</sequence>
<dbReference type="GO" id="GO:0032784">
    <property type="term" value="P:regulation of DNA-templated transcription elongation"/>
    <property type="evidence" value="ECO:0007669"/>
    <property type="project" value="InterPro"/>
</dbReference>
<dbReference type="Gene3D" id="3.10.50.30">
    <property type="entry name" value="Transcription elongation factor, GreA/GreB, C-terminal domain"/>
    <property type="match status" value="1"/>
</dbReference>
<reference evidence="2 3" key="1">
    <citation type="submission" date="2016-12" db="EMBL/GenBank/DDBJ databases">
        <authorList>
            <person name="Song W.-J."/>
            <person name="Kurnit D.M."/>
        </authorList>
    </citation>
    <scope>NUCLEOTIDE SEQUENCE [LARGE SCALE GENOMIC DNA]</scope>
    <source>
        <strain evidence="2 3">HSG9</strain>
    </source>
</reference>
<feature type="coiled-coil region" evidence="1">
    <location>
        <begin position="11"/>
        <end position="68"/>
    </location>
</feature>
<comment type="caution">
    <text evidence="2">The sequence shown here is derived from an EMBL/GenBank/DDBJ whole genome shotgun (WGS) entry which is preliminary data.</text>
</comment>
<proteinExistence type="predicted"/>